<feature type="signal peptide" evidence="2">
    <location>
        <begin position="1"/>
        <end position="19"/>
    </location>
</feature>
<name>A0A9N8DNC7_9STRA</name>
<feature type="chain" id="PRO_5040463329" evidence="2">
    <location>
        <begin position="20"/>
        <end position="243"/>
    </location>
</feature>
<keyword evidence="1" id="KW-0812">Transmembrane</keyword>
<evidence type="ECO:0000313" key="4">
    <source>
        <dbReference type="Proteomes" id="UP001153069"/>
    </source>
</evidence>
<gene>
    <name evidence="3" type="ORF">SEMRO_178_G078180.1</name>
</gene>
<keyword evidence="1" id="KW-0472">Membrane</keyword>
<keyword evidence="4" id="KW-1185">Reference proteome</keyword>
<protein>
    <submittedName>
        <fullName evidence="3">Uncharacterized protein</fullName>
    </submittedName>
</protein>
<comment type="caution">
    <text evidence="3">The sequence shown here is derived from an EMBL/GenBank/DDBJ whole genome shotgun (WGS) entry which is preliminary data.</text>
</comment>
<evidence type="ECO:0000256" key="1">
    <source>
        <dbReference type="SAM" id="Phobius"/>
    </source>
</evidence>
<accession>A0A9N8DNC7</accession>
<organism evidence="3 4">
    <name type="scientific">Seminavis robusta</name>
    <dbReference type="NCBI Taxonomy" id="568900"/>
    <lineage>
        <taxon>Eukaryota</taxon>
        <taxon>Sar</taxon>
        <taxon>Stramenopiles</taxon>
        <taxon>Ochrophyta</taxon>
        <taxon>Bacillariophyta</taxon>
        <taxon>Bacillariophyceae</taxon>
        <taxon>Bacillariophycidae</taxon>
        <taxon>Naviculales</taxon>
        <taxon>Naviculaceae</taxon>
        <taxon>Seminavis</taxon>
    </lineage>
</organism>
<reference evidence="3" key="1">
    <citation type="submission" date="2020-06" db="EMBL/GenBank/DDBJ databases">
        <authorList>
            <consortium name="Plant Systems Biology data submission"/>
        </authorList>
    </citation>
    <scope>NUCLEOTIDE SEQUENCE</scope>
    <source>
        <strain evidence="3">D6</strain>
    </source>
</reference>
<dbReference type="OrthoDB" id="46939at2759"/>
<dbReference type="AlphaFoldDB" id="A0A9N8DNC7"/>
<keyword evidence="2" id="KW-0732">Signal</keyword>
<keyword evidence="1" id="KW-1133">Transmembrane helix</keyword>
<dbReference type="EMBL" id="CAICTM010000177">
    <property type="protein sequence ID" value="CAB9503864.1"/>
    <property type="molecule type" value="Genomic_DNA"/>
</dbReference>
<evidence type="ECO:0000256" key="2">
    <source>
        <dbReference type="SAM" id="SignalP"/>
    </source>
</evidence>
<evidence type="ECO:0000313" key="3">
    <source>
        <dbReference type="EMBL" id="CAB9503864.1"/>
    </source>
</evidence>
<sequence length="243" mass="28307">MTGRLSIFLGVSLVIVSSAFVPLTPQLASNKHAVIASAQNPPSTTTTSLNNGFLLDVPDSFFTVTFLGAGILLGISRQFNRLRMEERAWEQRLEEGRRRRLEQDPTLTELDLRRKEAELEWSAYGKPRMMREQAERELVGNSRRKRVKVLEREEDEDEEDVLQRQYTMTDDEIDRFELEFGIDYDPYYDDPYTEEELPEGRFNLDKQYGDRIYDDGEIFYKDADTGLYYRQGAKPRSISFFGP</sequence>
<dbReference type="Proteomes" id="UP001153069">
    <property type="component" value="Unassembled WGS sequence"/>
</dbReference>
<feature type="transmembrane region" description="Helical" evidence="1">
    <location>
        <begin position="57"/>
        <end position="75"/>
    </location>
</feature>
<proteinExistence type="predicted"/>